<feature type="compositionally biased region" description="Polar residues" evidence="2">
    <location>
        <begin position="29"/>
        <end position="38"/>
    </location>
</feature>
<evidence type="ECO:0000313" key="3">
    <source>
        <dbReference type="EMBL" id="AFZ34977.1"/>
    </source>
</evidence>
<feature type="region of interest" description="Disordered" evidence="2">
    <location>
        <begin position="29"/>
        <end position="54"/>
    </location>
</feature>
<keyword evidence="1" id="KW-0175">Coiled coil</keyword>
<dbReference type="PATRIC" id="fig|111780.3.peg.1471"/>
<keyword evidence="4" id="KW-1185">Reference proteome</keyword>
<dbReference type="Proteomes" id="UP000010473">
    <property type="component" value="Chromosome"/>
</dbReference>
<dbReference type="EMBL" id="CP003653">
    <property type="protein sequence ID" value="AFZ34977.1"/>
    <property type="molecule type" value="Genomic_DNA"/>
</dbReference>
<evidence type="ECO:0000256" key="1">
    <source>
        <dbReference type="SAM" id="Coils"/>
    </source>
</evidence>
<evidence type="ECO:0000256" key="2">
    <source>
        <dbReference type="SAM" id="MobiDB-lite"/>
    </source>
</evidence>
<dbReference type="AlphaFoldDB" id="K9XTI4"/>
<dbReference type="STRING" id="111780.Sta7437_1410"/>
<dbReference type="KEGG" id="scs:Sta7437_1410"/>
<feature type="compositionally biased region" description="Polar residues" evidence="2">
    <location>
        <begin position="249"/>
        <end position="261"/>
    </location>
</feature>
<feature type="compositionally biased region" description="Polar residues" evidence="2">
    <location>
        <begin position="271"/>
        <end position="281"/>
    </location>
</feature>
<reference evidence="4" key="1">
    <citation type="journal article" date="2013" name="Proc. Natl. Acad. Sci. U.S.A.">
        <title>Improving the coverage of the cyanobacterial phylum using diversity-driven genome sequencing.</title>
        <authorList>
            <person name="Shih P.M."/>
            <person name="Wu D."/>
            <person name="Latifi A."/>
            <person name="Axen S.D."/>
            <person name="Fewer D.P."/>
            <person name="Talla E."/>
            <person name="Calteau A."/>
            <person name="Cai F."/>
            <person name="Tandeau de Marsac N."/>
            <person name="Rippka R."/>
            <person name="Herdman M."/>
            <person name="Sivonen K."/>
            <person name="Coursin T."/>
            <person name="Laurent T."/>
            <person name="Goodwin L."/>
            <person name="Nolan M."/>
            <person name="Davenport K.W."/>
            <person name="Han C.S."/>
            <person name="Rubin E.M."/>
            <person name="Eisen J.A."/>
            <person name="Woyke T."/>
            <person name="Gugger M."/>
            <person name="Kerfeld C.A."/>
        </authorList>
    </citation>
    <scope>NUCLEOTIDE SEQUENCE [LARGE SCALE GENOMIC DNA]</scope>
    <source>
        <strain evidence="4">ATCC 29371 / PCC 7437</strain>
    </source>
</reference>
<dbReference type="RefSeq" id="WP_015192649.1">
    <property type="nucleotide sequence ID" value="NC_019748.1"/>
</dbReference>
<feature type="coiled-coil region" evidence="1">
    <location>
        <begin position="63"/>
        <end position="174"/>
    </location>
</feature>
<feature type="region of interest" description="Disordered" evidence="2">
    <location>
        <begin position="231"/>
        <end position="301"/>
    </location>
</feature>
<sequence>MTEAHNYNSSFLNAEGYSHELTKISNPESITNQNQSEPELSRDQNESDSTQSQANEIDWHKLAHKLREHNRKLLKKVFKLEQELAEVTNIVQQQNQRSQNTDTLIAQQAKELNQNQEQIANLIAQIEILQQEEQNQKLLNENLSKQLQASQQQIAQLERECVLLQENYNNKAHELLAKEQLAQELDARLHRQQRYTLQYKTALDRYIEYANSSPAESVSTNSIKANNQPIQAWSERSRREANEHPLTVLKSSEPANVTPFKNPNAPEKENNWPSPVINTVNTEKKPKSLAAVELPKFPRQS</sequence>
<dbReference type="OrthoDB" id="419021at2"/>
<dbReference type="HOGENOM" id="CLU_924109_0_0_3"/>
<gene>
    <name evidence="3" type="ordered locus">Sta7437_1410</name>
</gene>
<dbReference type="eggNOG" id="COG4372">
    <property type="taxonomic scope" value="Bacteria"/>
</dbReference>
<proteinExistence type="predicted"/>
<evidence type="ECO:0000313" key="4">
    <source>
        <dbReference type="Proteomes" id="UP000010473"/>
    </source>
</evidence>
<organism evidence="3 4">
    <name type="scientific">Stanieria cyanosphaera (strain ATCC 29371 / PCC 7437)</name>
    <dbReference type="NCBI Taxonomy" id="111780"/>
    <lineage>
        <taxon>Bacteria</taxon>
        <taxon>Bacillati</taxon>
        <taxon>Cyanobacteriota</taxon>
        <taxon>Cyanophyceae</taxon>
        <taxon>Pleurocapsales</taxon>
        <taxon>Dermocarpellaceae</taxon>
        <taxon>Stanieria</taxon>
    </lineage>
</organism>
<accession>K9XTI4</accession>
<name>K9XTI4_STAC7</name>
<protein>
    <submittedName>
        <fullName evidence="3">Uncharacterized protein</fullName>
    </submittedName>
</protein>